<sequence>MIIDYNFFGMVDHLTPEKRSWNMGRIKGENTIPEIAVRKYLFNKGFRYRLHNKTISG</sequence>
<gene>
    <name evidence="6" type="ORF">METZ01_LOCUS468576</name>
</gene>
<organism evidence="6">
    <name type="scientific">marine metagenome</name>
    <dbReference type="NCBI Taxonomy" id="408172"/>
    <lineage>
        <taxon>unclassified sequences</taxon>
        <taxon>metagenomes</taxon>
        <taxon>ecological metagenomes</taxon>
    </lineage>
</organism>
<dbReference type="GO" id="GO:0006298">
    <property type="term" value="P:mismatch repair"/>
    <property type="evidence" value="ECO:0007669"/>
    <property type="project" value="InterPro"/>
</dbReference>
<dbReference type="EMBL" id="UINC01197970">
    <property type="protein sequence ID" value="SVE15722.1"/>
    <property type="molecule type" value="Genomic_DNA"/>
</dbReference>
<dbReference type="InterPro" id="IPR004603">
    <property type="entry name" value="DNA_mismatch_endonuc_vsr"/>
</dbReference>
<dbReference type="GO" id="GO:0016787">
    <property type="term" value="F:hydrolase activity"/>
    <property type="evidence" value="ECO:0007669"/>
    <property type="project" value="UniProtKB-KW"/>
</dbReference>
<dbReference type="GO" id="GO:0004519">
    <property type="term" value="F:endonuclease activity"/>
    <property type="evidence" value="ECO:0007669"/>
    <property type="project" value="UniProtKB-KW"/>
</dbReference>
<evidence type="ECO:0000256" key="3">
    <source>
        <dbReference type="ARBA" id="ARBA00022763"/>
    </source>
</evidence>
<dbReference type="AlphaFoldDB" id="A0A383B6T5"/>
<reference evidence="6" key="1">
    <citation type="submission" date="2018-05" db="EMBL/GenBank/DDBJ databases">
        <authorList>
            <person name="Lanie J.A."/>
            <person name="Ng W.-L."/>
            <person name="Kazmierczak K.M."/>
            <person name="Andrzejewski T.M."/>
            <person name="Davidsen T.M."/>
            <person name="Wayne K.J."/>
            <person name="Tettelin H."/>
            <person name="Glass J.I."/>
            <person name="Rusch D."/>
            <person name="Podicherti R."/>
            <person name="Tsui H.-C.T."/>
            <person name="Winkler M.E."/>
        </authorList>
    </citation>
    <scope>NUCLEOTIDE SEQUENCE</scope>
</reference>
<keyword evidence="2" id="KW-0255">Endonuclease</keyword>
<keyword evidence="1" id="KW-0540">Nuclease</keyword>
<evidence type="ECO:0000256" key="4">
    <source>
        <dbReference type="ARBA" id="ARBA00022801"/>
    </source>
</evidence>
<dbReference type="InterPro" id="IPR011335">
    <property type="entry name" value="Restrct_endonuc-II-like"/>
</dbReference>
<evidence type="ECO:0008006" key="7">
    <source>
        <dbReference type="Google" id="ProtNLM"/>
    </source>
</evidence>
<protein>
    <recommendedName>
        <fullName evidence="7">DUF559 domain-containing protein</fullName>
    </recommendedName>
</protein>
<evidence type="ECO:0000256" key="2">
    <source>
        <dbReference type="ARBA" id="ARBA00022759"/>
    </source>
</evidence>
<evidence type="ECO:0000256" key="5">
    <source>
        <dbReference type="ARBA" id="ARBA00023204"/>
    </source>
</evidence>
<proteinExistence type="predicted"/>
<accession>A0A383B6T5</accession>
<evidence type="ECO:0000313" key="6">
    <source>
        <dbReference type="EMBL" id="SVE15722.1"/>
    </source>
</evidence>
<keyword evidence="3" id="KW-0227">DNA damage</keyword>
<keyword evidence="4" id="KW-0378">Hydrolase</keyword>
<keyword evidence="5" id="KW-0234">DNA repair</keyword>
<evidence type="ECO:0000256" key="1">
    <source>
        <dbReference type="ARBA" id="ARBA00022722"/>
    </source>
</evidence>
<name>A0A383B6T5_9ZZZZ</name>
<dbReference type="Pfam" id="PF03852">
    <property type="entry name" value="Vsr"/>
    <property type="match status" value="1"/>
</dbReference>
<dbReference type="SUPFAM" id="SSF52980">
    <property type="entry name" value="Restriction endonuclease-like"/>
    <property type="match status" value="1"/>
</dbReference>